<gene>
    <name evidence="2" type="ORF">O181_091647</name>
</gene>
<name>A0A9Q3P8U8_9BASI</name>
<dbReference type="EMBL" id="AVOT02057915">
    <property type="protein sequence ID" value="MBW0551932.1"/>
    <property type="molecule type" value="Genomic_DNA"/>
</dbReference>
<evidence type="ECO:0000313" key="2">
    <source>
        <dbReference type="EMBL" id="MBW0551932.1"/>
    </source>
</evidence>
<keyword evidence="3" id="KW-1185">Reference proteome</keyword>
<sequence length="457" mass="53250">MKKKDNNNQQAKKQSPTPHNKSKVPKKQNTMFQQNHNRSHKSNPYHLIMSKTHADFQNTKDAFYIHIKVLWGMEHPHAVPIAPNNSLLKEFSNCFKSPEEIQKMAKSKTSIPLIPQDQVLTLKGVQPGRKKVGKGIIFIKDFFILYIQALLSKLGICRWAPNLEDSSDTLYNEAFRISAIQSFLQVAIGGAYEHMNVNLRYLNEIPLLHSMYNYYVYYYMTEQFKKEAKESRKHQKDQEKAAIQLSRKRLCNIWYKFGVANDFSKRYLKELSNPDSHSDNEYISKKIYKINKLEFCSENSNRFMQRVDEEIDFYDPAWFNTRPYGKKTVLDDAFNVAFLPDASQCIHGIQHQDDRLSDRNVTKKYWEKCTFSYNLSHEIAKDDEDSDSTNDEAKINDEISESNDNNMEEISEIQNFEEQGFDPPLDGDTEMEHKHDLTQFVVAGSGLSSTNEWAGNW</sequence>
<feature type="compositionally biased region" description="Polar residues" evidence="1">
    <location>
        <begin position="27"/>
        <end position="36"/>
    </location>
</feature>
<organism evidence="2 3">
    <name type="scientific">Austropuccinia psidii MF-1</name>
    <dbReference type="NCBI Taxonomy" id="1389203"/>
    <lineage>
        <taxon>Eukaryota</taxon>
        <taxon>Fungi</taxon>
        <taxon>Dikarya</taxon>
        <taxon>Basidiomycota</taxon>
        <taxon>Pucciniomycotina</taxon>
        <taxon>Pucciniomycetes</taxon>
        <taxon>Pucciniales</taxon>
        <taxon>Sphaerophragmiaceae</taxon>
        <taxon>Austropuccinia</taxon>
    </lineage>
</organism>
<dbReference type="Proteomes" id="UP000765509">
    <property type="component" value="Unassembled WGS sequence"/>
</dbReference>
<proteinExistence type="predicted"/>
<reference evidence="2" key="1">
    <citation type="submission" date="2021-03" db="EMBL/GenBank/DDBJ databases">
        <title>Draft genome sequence of rust myrtle Austropuccinia psidii MF-1, a brazilian biotype.</title>
        <authorList>
            <person name="Quecine M.C."/>
            <person name="Pachon D.M.R."/>
            <person name="Bonatelli M.L."/>
            <person name="Correr F.H."/>
            <person name="Franceschini L.M."/>
            <person name="Leite T.F."/>
            <person name="Margarido G.R.A."/>
            <person name="Almeida C.A."/>
            <person name="Ferrarezi J.A."/>
            <person name="Labate C.A."/>
        </authorList>
    </citation>
    <scope>NUCLEOTIDE SEQUENCE</scope>
    <source>
        <strain evidence="2">MF-1</strain>
    </source>
</reference>
<evidence type="ECO:0000256" key="1">
    <source>
        <dbReference type="SAM" id="MobiDB-lite"/>
    </source>
</evidence>
<evidence type="ECO:0000313" key="3">
    <source>
        <dbReference type="Proteomes" id="UP000765509"/>
    </source>
</evidence>
<feature type="region of interest" description="Disordered" evidence="1">
    <location>
        <begin position="1"/>
        <end position="43"/>
    </location>
</feature>
<accession>A0A9Q3P8U8</accession>
<dbReference type="OrthoDB" id="2505972at2759"/>
<dbReference type="AlphaFoldDB" id="A0A9Q3P8U8"/>
<comment type="caution">
    <text evidence="2">The sequence shown here is derived from an EMBL/GenBank/DDBJ whole genome shotgun (WGS) entry which is preliminary data.</text>
</comment>
<protein>
    <submittedName>
        <fullName evidence="2">Uncharacterized protein</fullName>
    </submittedName>
</protein>